<dbReference type="EMBL" id="FOVE01000009">
    <property type="protein sequence ID" value="SFN44969.1"/>
    <property type="molecule type" value="Genomic_DNA"/>
</dbReference>
<reference evidence="2" key="1">
    <citation type="submission" date="2016-10" db="EMBL/GenBank/DDBJ databases">
        <authorList>
            <person name="Varghese N."/>
            <person name="Submissions S."/>
        </authorList>
    </citation>
    <scope>NUCLEOTIDE SEQUENCE [LARGE SCALE GENOMIC DNA]</scope>
    <source>
        <strain evidence="2">DSM 6150</strain>
    </source>
</reference>
<evidence type="ECO:0000313" key="2">
    <source>
        <dbReference type="Proteomes" id="UP000242869"/>
    </source>
</evidence>
<dbReference type="STRING" id="83765.SAMN05660284_01518"/>
<protein>
    <recommendedName>
        <fullName evidence="3">Regulatory protein, FmdB family</fullName>
    </recommendedName>
</protein>
<organism evidence="1 2">
    <name type="scientific">Formivibrio citricus</name>
    <dbReference type="NCBI Taxonomy" id="83765"/>
    <lineage>
        <taxon>Bacteria</taxon>
        <taxon>Pseudomonadati</taxon>
        <taxon>Pseudomonadota</taxon>
        <taxon>Betaproteobacteria</taxon>
        <taxon>Neisseriales</taxon>
        <taxon>Chitinibacteraceae</taxon>
        <taxon>Formivibrio</taxon>
    </lineage>
</organism>
<evidence type="ECO:0000313" key="1">
    <source>
        <dbReference type="EMBL" id="SFN44969.1"/>
    </source>
</evidence>
<keyword evidence="2" id="KW-1185">Reference proteome</keyword>
<dbReference type="RefSeq" id="WP_091193820.1">
    <property type="nucleotide sequence ID" value="NZ_FOVE01000009.1"/>
</dbReference>
<name>A0A1I4Z4S0_9NEIS</name>
<gene>
    <name evidence="1" type="ORF">SAMN05660284_01518</name>
</gene>
<sequence>MIRPQPMLYRCPKCGWKDVFAPKSDMLIEKPWEACPNCGGHELECKPAGAMDVAVEKLSKIFS</sequence>
<dbReference type="OrthoDB" id="9135395at2"/>
<proteinExistence type="predicted"/>
<evidence type="ECO:0008006" key="3">
    <source>
        <dbReference type="Google" id="ProtNLM"/>
    </source>
</evidence>
<dbReference type="AlphaFoldDB" id="A0A1I4Z4S0"/>
<dbReference type="Proteomes" id="UP000242869">
    <property type="component" value="Unassembled WGS sequence"/>
</dbReference>
<accession>A0A1I4Z4S0</accession>